<accession>A0AAD9QYS9</accession>
<keyword evidence="3" id="KW-1185">Reference proteome</keyword>
<proteinExistence type="predicted"/>
<organism evidence="2 3">
    <name type="scientific">Acropora cervicornis</name>
    <name type="common">Staghorn coral</name>
    <dbReference type="NCBI Taxonomy" id="6130"/>
    <lineage>
        <taxon>Eukaryota</taxon>
        <taxon>Metazoa</taxon>
        <taxon>Cnidaria</taxon>
        <taxon>Anthozoa</taxon>
        <taxon>Hexacorallia</taxon>
        <taxon>Scleractinia</taxon>
        <taxon>Astrocoeniina</taxon>
        <taxon>Acroporidae</taxon>
        <taxon>Acropora</taxon>
    </lineage>
</organism>
<dbReference type="EMBL" id="JARQWQ010000009">
    <property type="protein sequence ID" value="KAK2569998.1"/>
    <property type="molecule type" value="Genomic_DNA"/>
</dbReference>
<gene>
    <name evidence="2" type="ORF">P5673_005866</name>
</gene>
<evidence type="ECO:0000313" key="3">
    <source>
        <dbReference type="Proteomes" id="UP001249851"/>
    </source>
</evidence>
<feature type="region of interest" description="Disordered" evidence="1">
    <location>
        <begin position="23"/>
        <end position="51"/>
    </location>
</feature>
<dbReference type="AlphaFoldDB" id="A0AAD9QYS9"/>
<dbReference type="Proteomes" id="UP001249851">
    <property type="component" value="Unassembled WGS sequence"/>
</dbReference>
<reference evidence="2" key="2">
    <citation type="journal article" date="2023" name="Science">
        <title>Genomic signatures of disease resistance in endangered staghorn corals.</title>
        <authorList>
            <person name="Vollmer S.V."/>
            <person name="Selwyn J.D."/>
            <person name="Despard B.A."/>
            <person name="Roesel C.L."/>
        </authorList>
    </citation>
    <scope>NUCLEOTIDE SEQUENCE</scope>
    <source>
        <strain evidence="2">K2</strain>
    </source>
</reference>
<evidence type="ECO:0000256" key="1">
    <source>
        <dbReference type="SAM" id="MobiDB-lite"/>
    </source>
</evidence>
<sequence length="122" mass="13749">MTAKQIEPAHQLVSQIDSKNIEIETSFNQPKDRSLKSRMDSDSRSSKPSLTISPLTKKWFRKQFGIRRSVSHLDDSGISLTSDNIEKCRRRSSSLPDLAAMLEAAANLKRHHSFTARSSHPS</sequence>
<feature type="compositionally biased region" description="Basic and acidic residues" evidence="1">
    <location>
        <begin position="30"/>
        <end position="45"/>
    </location>
</feature>
<protein>
    <submittedName>
        <fullName evidence="2">Uncharacterized protein</fullName>
    </submittedName>
</protein>
<evidence type="ECO:0000313" key="2">
    <source>
        <dbReference type="EMBL" id="KAK2569998.1"/>
    </source>
</evidence>
<reference evidence="2" key="1">
    <citation type="journal article" date="2023" name="G3 (Bethesda)">
        <title>Whole genome assembly and annotation of the endangered Caribbean coral Acropora cervicornis.</title>
        <authorList>
            <person name="Selwyn J.D."/>
            <person name="Vollmer S.V."/>
        </authorList>
    </citation>
    <scope>NUCLEOTIDE SEQUENCE</scope>
    <source>
        <strain evidence="2">K2</strain>
    </source>
</reference>
<comment type="caution">
    <text evidence="2">The sequence shown here is derived from an EMBL/GenBank/DDBJ whole genome shotgun (WGS) entry which is preliminary data.</text>
</comment>
<name>A0AAD9QYS9_ACRCE</name>